<dbReference type="EMBL" id="LAQJ01000254">
    <property type="protein sequence ID" value="KKO18564.1"/>
    <property type="molecule type" value="Genomic_DNA"/>
</dbReference>
<protein>
    <submittedName>
        <fullName evidence="1">Uncharacterized protein</fullName>
    </submittedName>
</protein>
<gene>
    <name evidence="1" type="ORF">BROFUL_02732</name>
</gene>
<sequence length="84" mass="10033">MLKEYYRCIVEPVVKKETIMRLCDFFVCPNCGYDEKFKVYTSNVQVIYQSPEVGIRSFESSVLPNLRHSDNYIECQLCFEKFRN</sequence>
<accession>A0A0M2UVM6</accession>
<organism evidence="1 2">
    <name type="scientific">Candidatus Brocadia fulgida</name>
    <dbReference type="NCBI Taxonomy" id="380242"/>
    <lineage>
        <taxon>Bacteria</taxon>
        <taxon>Pseudomonadati</taxon>
        <taxon>Planctomycetota</taxon>
        <taxon>Candidatus Brocadiia</taxon>
        <taxon>Candidatus Brocadiales</taxon>
        <taxon>Candidatus Brocadiaceae</taxon>
        <taxon>Candidatus Brocadia</taxon>
    </lineage>
</organism>
<name>A0A0M2UVM6_9BACT</name>
<keyword evidence="2" id="KW-1185">Reference proteome</keyword>
<reference evidence="1 2" key="1">
    <citation type="journal article" date="2013" name="BMC Microbiol.">
        <title>Identification of the type II cytochrome c maturation pathway in anammox bacteria by comparative genomics.</title>
        <authorList>
            <person name="Ferousi C."/>
            <person name="Speth D.R."/>
            <person name="Reimann J."/>
            <person name="Op den Camp H.J."/>
            <person name="Allen J.W."/>
            <person name="Keltjens J.T."/>
            <person name="Jetten M.S."/>
        </authorList>
    </citation>
    <scope>NUCLEOTIDE SEQUENCE [LARGE SCALE GENOMIC DNA]</scope>
    <source>
        <strain evidence="1">RU1</strain>
    </source>
</reference>
<evidence type="ECO:0000313" key="2">
    <source>
        <dbReference type="Proteomes" id="UP000034954"/>
    </source>
</evidence>
<comment type="caution">
    <text evidence="1">The sequence shown here is derived from an EMBL/GenBank/DDBJ whole genome shotgun (WGS) entry which is preliminary data.</text>
</comment>
<evidence type="ECO:0000313" key="1">
    <source>
        <dbReference type="EMBL" id="KKO18564.1"/>
    </source>
</evidence>
<dbReference type="AlphaFoldDB" id="A0A0M2UVM6"/>
<dbReference type="Proteomes" id="UP000034954">
    <property type="component" value="Unassembled WGS sequence"/>
</dbReference>
<proteinExistence type="predicted"/>